<organism evidence="1 2">
    <name type="scientific">Streptomyces brasiliscabiei</name>
    <dbReference type="NCBI Taxonomy" id="2736302"/>
    <lineage>
        <taxon>Bacteria</taxon>
        <taxon>Bacillati</taxon>
        <taxon>Actinomycetota</taxon>
        <taxon>Actinomycetes</taxon>
        <taxon>Kitasatosporales</taxon>
        <taxon>Streptomycetaceae</taxon>
        <taxon>Streptomyces</taxon>
    </lineage>
</organism>
<evidence type="ECO:0008006" key="3">
    <source>
        <dbReference type="Google" id="ProtNLM"/>
    </source>
</evidence>
<comment type="caution">
    <text evidence="1">The sequence shown here is derived from an EMBL/GenBank/DDBJ whole genome shotgun (WGS) entry which is preliminary data.</text>
</comment>
<keyword evidence="2" id="KW-1185">Reference proteome</keyword>
<sequence length="45" mass="5015">MERSESPDAAHARTWSDGRGEVRFFPRADGPRLRYYTVGTGPASC</sequence>
<accession>A0ABU8GTZ5</accession>
<reference evidence="1 2" key="1">
    <citation type="submission" date="2024-03" db="EMBL/GenBank/DDBJ databases">
        <title>First Report of Pectobacterium brasiliscabiei causing potato scab in china.</title>
        <authorList>
            <person name="Handique U."/>
        </authorList>
    </citation>
    <scope>NUCLEOTIDE SEQUENCE [LARGE SCALE GENOMIC DNA]</scope>
    <source>
        <strain evidence="1 2">ZRIMU1503</strain>
    </source>
</reference>
<name>A0ABU8GTZ5_9ACTN</name>
<proteinExistence type="predicted"/>
<evidence type="ECO:0000313" key="1">
    <source>
        <dbReference type="EMBL" id="MEI5616642.1"/>
    </source>
</evidence>
<dbReference type="RefSeq" id="WP_336543397.1">
    <property type="nucleotide sequence ID" value="NZ_JBBAYL010000041.1"/>
</dbReference>
<gene>
    <name evidence="1" type="ORF">WB403_46855</name>
</gene>
<protein>
    <recommendedName>
        <fullName evidence="3">Alpha/beta hydrolase</fullName>
    </recommendedName>
</protein>
<dbReference type="EMBL" id="JBBAYM010000060">
    <property type="protein sequence ID" value="MEI5616642.1"/>
    <property type="molecule type" value="Genomic_DNA"/>
</dbReference>
<dbReference type="Proteomes" id="UP001365781">
    <property type="component" value="Unassembled WGS sequence"/>
</dbReference>
<evidence type="ECO:0000313" key="2">
    <source>
        <dbReference type="Proteomes" id="UP001365781"/>
    </source>
</evidence>